<evidence type="ECO:0000256" key="1">
    <source>
        <dbReference type="SAM" id="MobiDB-lite"/>
    </source>
</evidence>
<keyword evidence="2" id="KW-0812">Transmembrane</keyword>
<dbReference type="EMBL" id="JACTVA010000004">
    <property type="protein sequence ID" value="MBC9205994.1"/>
    <property type="molecule type" value="Genomic_DNA"/>
</dbReference>
<feature type="region of interest" description="Disordered" evidence="1">
    <location>
        <begin position="59"/>
        <end position="108"/>
    </location>
</feature>
<reference evidence="3 4" key="1">
    <citation type="journal article" date="2013" name="Int. J. Syst. Evol. Microbiol.">
        <title>Roseomonas aerophila sp. nov., isolated from air.</title>
        <authorList>
            <person name="Kim S.J."/>
            <person name="Weon H.Y."/>
            <person name="Ahn J.H."/>
            <person name="Hong S.B."/>
            <person name="Seok S.J."/>
            <person name="Whang K.S."/>
            <person name="Kwon S.W."/>
        </authorList>
    </citation>
    <scope>NUCLEOTIDE SEQUENCE [LARGE SCALE GENOMIC DNA]</scope>
    <source>
        <strain evidence="3 4">NBRC 108923</strain>
    </source>
</reference>
<sequence>MAAVTRSRHRWLQGLLLALAGCFPILAIMGLWYLLPPLFLVFVTAGFVLAVLRAGQGRQVRRGNSTTADGSGGDGGYDSHCSSDDSGSGDGGGDSGGGGGDGGGGSSD</sequence>
<keyword evidence="4" id="KW-1185">Reference proteome</keyword>
<dbReference type="Proteomes" id="UP000626026">
    <property type="component" value="Unassembled WGS sequence"/>
</dbReference>
<proteinExistence type="predicted"/>
<protein>
    <submittedName>
        <fullName evidence="3">Uncharacterized protein</fullName>
    </submittedName>
</protein>
<accession>A0ABR7RHG4</accession>
<feature type="transmembrane region" description="Helical" evidence="2">
    <location>
        <begin position="38"/>
        <end position="55"/>
    </location>
</feature>
<comment type="caution">
    <text evidence="3">The sequence shown here is derived from an EMBL/GenBank/DDBJ whole genome shotgun (WGS) entry which is preliminary data.</text>
</comment>
<name>A0ABR7RHG4_9PROT</name>
<dbReference type="RefSeq" id="WP_187783164.1">
    <property type="nucleotide sequence ID" value="NZ_JACTVA010000004.1"/>
</dbReference>
<keyword evidence="2" id="KW-1133">Transmembrane helix</keyword>
<feature type="compositionally biased region" description="Gly residues" evidence="1">
    <location>
        <begin position="88"/>
        <end position="108"/>
    </location>
</feature>
<keyword evidence="2" id="KW-0472">Membrane</keyword>
<evidence type="ECO:0000313" key="4">
    <source>
        <dbReference type="Proteomes" id="UP000626026"/>
    </source>
</evidence>
<organism evidence="3 4">
    <name type="scientific">Teichococcus aerophilus</name>
    <dbReference type="NCBI Taxonomy" id="1224513"/>
    <lineage>
        <taxon>Bacteria</taxon>
        <taxon>Pseudomonadati</taxon>
        <taxon>Pseudomonadota</taxon>
        <taxon>Alphaproteobacteria</taxon>
        <taxon>Acetobacterales</taxon>
        <taxon>Roseomonadaceae</taxon>
        <taxon>Roseomonas</taxon>
    </lineage>
</organism>
<feature type="transmembrane region" description="Helical" evidence="2">
    <location>
        <begin position="12"/>
        <end position="32"/>
    </location>
</feature>
<evidence type="ECO:0000313" key="3">
    <source>
        <dbReference type="EMBL" id="MBC9205994.1"/>
    </source>
</evidence>
<evidence type="ECO:0000256" key="2">
    <source>
        <dbReference type="SAM" id="Phobius"/>
    </source>
</evidence>
<gene>
    <name evidence="3" type="ORF">IBL26_04030</name>
</gene>
<dbReference type="PROSITE" id="PS51257">
    <property type="entry name" value="PROKAR_LIPOPROTEIN"/>
    <property type="match status" value="1"/>
</dbReference>